<dbReference type="InterPro" id="IPR036291">
    <property type="entry name" value="NAD(P)-bd_dom_sf"/>
</dbReference>
<dbReference type="Pfam" id="PF13561">
    <property type="entry name" value="adh_short_C2"/>
    <property type="match status" value="1"/>
</dbReference>
<dbReference type="Gene3D" id="3.40.50.720">
    <property type="entry name" value="NAD(P)-binding Rossmann-like Domain"/>
    <property type="match status" value="1"/>
</dbReference>
<dbReference type="InterPro" id="IPR002347">
    <property type="entry name" value="SDR_fam"/>
</dbReference>
<organism evidence="4 5">
    <name type="scientific">Dictyobacter alpinus</name>
    <dbReference type="NCBI Taxonomy" id="2014873"/>
    <lineage>
        <taxon>Bacteria</taxon>
        <taxon>Bacillati</taxon>
        <taxon>Chloroflexota</taxon>
        <taxon>Ktedonobacteria</taxon>
        <taxon>Ktedonobacterales</taxon>
        <taxon>Dictyobacteraceae</taxon>
        <taxon>Dictyobacter</taxon>
    </lineage>
</organism>
<comment type="similarity">
    <text evidence="1">Belongs to the short-chain dehydrogenases/reductases (SDR) family.</text>
</comment>
<dbReference type="SMART" id="SM00822">
    <property type="entry name" value="PKS_KR"/>
    <property type="match status" value="1"/>
</dbReference>
<keyword evidence="2" id="KW-0560">Oxidoreductase</keyword>
<comment type="caution">
    <text evidence="4">The sequence shown here is derived from an EMBL/GenBank/DDBJ whole genome shotgun (WGS) entry which is preliminary data.</text>
</comment>
<dbReference type="GO" id="GO:0016491">
    <property type="term" value="F:oxidoreductase activity"/>
    <property type="evidence" value="ECO:0007669"/>
    <property type="project" value="UniProtKB-KW"/>
</dbReference>
<dbReference type="PRINTS" id="PR00081">
    <property type="entry name" value="GDHRDH"/>
</dbReference>
<dbReference type="PRINTS" id="PR00080">
    <property type="entry name" value="SDRFAMILY"/>
</dbReference>
<dbReference type="RefSeq" id="WP_126628832.1">
    <property type="nucleotide sequence ID" value="NZ_BIFT01000001.1"/>
</dbReference>
<dbReference type="SUPFAM" id="SSF51735">
    <property type="entry name" value="NAD(P)-binding Rossmann-fold domains"/>
    <property type="match status" value="1"/>
</dbReference>
<name>A0A402BBC7_9CHLR</name>
<dbReference type="Proteomes" id="UP000287171">
    <property type="component" value="Unassembled WGS sequence"/>
</dbReference>
<feature type="domain" description="Ketoreductase" evidence="3">
    <location>
        <begin position="7"/>
        <end position="148"/>
    </location>
</feature>
<evidence type="ECO:0000256" key="2">
    <source>
        <dbReference type="ARBA" id="ARBA00023002"/>
    </source>
</evidence>
<dbReference type="InterPro" id="IPR020904">
    <property type="entry name" value="Sc_DH/Rdtase_CS"/>
</dbReference>
<dbReference type="EMBL" id="BIFT01000001">
    <property type="protein sequence ID" value="GCE28639.1"/>
    <property type="molecule type" value="Genomic_DNA"/>
</dbReference>
<dbReference type="PANTHER" id="PTHR24321:SF15">
    <property type="entry name" value="OXIDOREDUCTASE UCPA"/>
    <property type="match status" value="1"/>
</dbReference>
<dbReference type="NCBIfam" id="NF009466">
    <property type="entry name" value="PRK12826.1-2"/>
    <property type="match status" value="1"/>
</dbReference>
<proteinExistence type="inferred from homology"/>
<dbReference type="FunFam" id="3.40.50.720:FF:000084">
    <property type="entry name" value="Short-chain dehydrogenase reductase"/>
    <property type="match status" value="1"/>
</dbReference>
<keyword evidence="5" id="KW-1185">Reference proteome</keyword>
<protein>
    <submittedName>
        <fullName evidence="4">Short-chain dehydrogenase</fullName>
    </submittedName>
</protein>
<dbReference type="PROSITE" id="PS00061">
    <property type="entry name" value="ADH_SHORT"/>
    <property type="match status" value="1"/>
</dbReference>
<dbReference type="InterPro" id="IPR057326">
    <property type="entry name" value="KR_dom"/>
</dbReference>
<gene>
    <name evidence="4" type="ORF">KDA_41230</name>
</gene>
<dbReference type="AlphaFoldDB" id="A0A402BBC7"/>
<dbReference type="OrthoDB" id="153550at2"/>
<sequence length="258" mass="27615">MFRLDHKIALVTGSGSGIGREIALLYARQGAHVIIADIQQDAASRVVDEITAEDGHAQAVQLNVNDEAQVQSVLAQLAQQHGRLDILVNNAGVSHVGNILETSLDDWDRVMGVNARGVFLCAREAVRQMVAQQPQGGVIVNIASVAGMIAVDRRLPYGASKGAVISITRSIAMDFVQQKIRANAICPGTVHTPFVEGFLKKNFPQSMDEERKKLHARQPIGRMGEPAEIASAALYLASDEAAFVTGSTLVIDGGWTAK</sequence>
<accession>A0A402BBC7</accession>
<dbReference type="NCBIfam" id="NF005559">
    <property type="entry name" value="PRK07231.1"/>
    <property type="match status" value="1"/>
</dbReference>
<evidence type="ECO:0000259" key="3">
    <source>
        <dbReference type="SMART" id="SM00822"/>
    </source>
</evidence>
<dbReference type="PANTHER" id="PTHR24321">
    <property type="entry name" value="DEHYDROGENASES, SHORT CHAIN"/>
    <property type="match status" value="1"/>
</dbReference>
<evidence type="ECO:0000313" key="4">
    <source>
        <dbReference type="EMBL" id="GCE28639.1"/>
    </source>
</evidence>
<reference evidence="5" key="1">
    <citation type="submission" date="2018-12" db="EMBL/GenBank/DDBJ databases">
        <title>Tengunoibacter tsumagoiensis gen. nov., sp. nov., Dictyobacter kobayashii sp. nov., D. alpinus sp. nov., and D. joshuensis sp. nov. and description of Dictyobacteraceae fam. nov. within the order Ktedonobacterales isolated from Tengu-no-mugimeshi.</title>
        <authorList>
            <person name="Wang C.M."/>
            <person name="Zheng Y."/>
            <person name="Sakai Y."/>
            <person name="Toyoda A."/>
            <person name="Minakuchi Y."/>
            <person name="Abe K."/>
            <person name="Yokota A."/>
            <person name="Yabe S."/>
        </authorList>
    </citation>
    <scope>NUCLEOTIDE SEQUENCE [LARGE SCALE GENOMIC DNA]</scope>
    <source>
        <strain evidence="5">Uno16</strain>
    </source>
</reference>
<dbReference type="CDD" id="cd05233">
    <property type="entry name" value="SDR_c"/>
    <property type="match status" value="1"/>
</dbReference>
<evidence type="ECO:0000313" key="5">
    <source>
        <dbReference type="Proteomes" id="UP000287171"/>
    </source>
</evidence>
<evidence type="ECO:0000256" key="1">
    <source>
        <dbReference type="ARBA" id="ARBA00006484"/>
    </source>
</evidence>